<keyword evidence="3" id="KW-1185">Reference proteome</keyword>
<evidence type="ECO:0000313" key="3">
    <source>
        <dbReference type="Proteomes" id="UP000377595"/>
    </source>
</evidence>
<reference evidence="2 3" key="1">
    <citation type="submission" date="2019-10" db="EMBL/GenBank/DDBJ databases">
        <title>Whole genome shotgun sequence of Acrocarpospora pleiomorpha NBRC 16267.</title>
        <authorList>
            <person name="Ichikawa N."/>
            <person name="Kimura A."/>
            <person name="Kitahashi Y."/>
            <person name="Komaki H."/>
            <person name="Oguchi A."/>
        </authorList>
    </citation>
    <scope>NUCLEOTIDE SEQUENCE [LARGE SCALE GENOMIC DNA]</scope>
    <source>
        <strain evidence="2 3">NBRC 16267</strain>
    </source>
</reference>
<accession>A0A5M3XPI4</accession>
<dbReference type="CDD" id="cd01097">
    <property type="entry name" value="Tetrahydromethanopterin_reductase"/>
    <property type="match status" value="1"/>
</dbReference>
<evidence type="ECO:0000313" key="2">
    <source>
        <dbReference type="EMBL" id="GES21561.1"/>
    </source>
</evidence>
<dbReference type="Proteomes" id="UP000377595">
    <property type="component" value="Unassembled WGS sequence"/>
</dbReference>
<dbReference type="GO" id="GO:0016705">
    <property type="term" value="F:oxidoreductase activity, acting on paired donors, with incorporation or reduction of molecular oxygen"/>
    <property type="evidence" value="ECO:0007669"/>
    <property type="project" value="InterPro"/>
</dbReference>
<sequence length="345" mass="37860">MDTEESQHMVQFEATLEAATNGAGESALRYLSTREIRDQASAQEANGYAATYSAEVNSDAFLPLVAAAEDTSTIELGTGIAIAFARSPMTLALRAHHLQAISGGRFVLGLGSQIKPHITRRYSMPWTKPVAQMESFIEATRAIWACWREGGVLDVRNDHYTINLMNSELTPPAISHPDPPVLLAAVGPAMTRLACRAADGLITHPFAASASYLREHTVPLVERSLEEAGRERNAFRLSGAVLVATGATDEEMANSIRAVRRRIAFYGSTPAYLSVLEHHGWGRLGEQLHSLSRTTDPARWERMAELVDDEVVETIGLICRPDEIRQRAAERYDGLLDRLQTPVLT</sequence>
<dbReference type="InterPro" id="IPR036661">
    <property type="entry name" value="Luciferase-like_sf"/>
</dbReference>
<dbReference type="SUPFAM" id="SSF51679">
    <property type="entry name" value="Bacterial luciferase-like"/>
    <property type="match status" value="1"/>
</dbReference>
<comment type="caution">
    <text evidence="2">The sequence shown here is derived from an EMBL/GenBank/DDBJ whole genome shotgun (WGS) entry which is preliminary data.</text>
</comment>
<evidence type="ECO:0000259" key="1">
    <source>
        <dbReference type="Pfam" id="PF00296"/>
    </source>
</evidence>
<dbReference type="AlphaFoldDB" id="A0A5M3XPI4"/>
<dbReference type="InterPro" id="IPR050564">
    <property type="entry name" value="F420-G6PD/mer"/>
</dbReference>
<feature type="domain" description="Luciferase-like" evidence="1">
    <location>
        <begin position="31"/>
        <end position="336"/>
    </location>
</feature>
<protein>
    <submittedName>
        <fullName evidence="2">LLM class F420-dependent oxidoreductase</fullName>
    </submittedName>
</protein>
<dbReference type="Gene3D" id="3.20.20.30">
    <property type="entry name" value="Luciferase-like domain"/>
    <property type="match status" value="1"/>
</dbReference>
<dbReference type="NCBIfam" id="TIGR03617">
    <property type="entry name" value="F420_MSMEG_2256"/>
    <property type="match status" value="1"/>
</dbReference>
<dbReference type="PANTHER" id="PTHR43244">
    <property type="match status" value="1"/>
</dbReference>
<dbReference type="PANTHER" id="PTHR43244:SF2">
    <property type="entry name" value="CONSERVED HYPOTHETICAL ALANINE AND PROLINE-RICH PROTEIN"/>
    <property type="match status" value="1"/>
</dbReference>
<dbReference type="InterPro" id="IPR011251">
    <property type="entry name" value="Luciferase-like_dom"/>
</dbReference>
<proteinExistence type="predicted"/>
<gene>
    <name evidence="2" type="ORF">Aple_044570</name>
</gene>
<dbReference type="EMBL" id="BLAF01000024">
    <property type="protein sequence ID" value="GES21561.1"/>
    <property type="molecule type" value="Genomic_DNA"/>
</dbReference>
<organism evidence="2 3">
    <name type="scientific">Acrocarpospora pleiomorpha</name>
    <dbReference type="NCBI Taxonomy" id="90975"/>
    <lineage>
        <taxon>Bacteria</taxon>
        <taxon>Bacillati</taxon>
        <taxon>Actinomycetota</taxon>
        <taxon>Actinomycetes</taxon>
        <taxon>Streptosporangiales</taxon>
        <taxon>Streptosporangiaceae</taxon>
        <taxon>Acrocarpospora</taxon>
    </lineage>
</organism>
<dbReference type="InterPro" id="IPR019919">
    <property type="entry name" value="Lucif-like_OxRdtase_MSMEG_2256"/>
</dbReference>
<dbReference type="Pfam" id="PF00296">
    <property type="entry name" value="Bac_luciferase"/>
    <property type="match status" value="1"/>
</dbReference>
<name>A0A5M3XPI4_9ACTN</name>